<keyword evidence="3" id="KW-1185">Reference proteome</keyword>
<evidence type="ECO:0000256" key="1">
    <source>
        <dbReference type="SAM" id="MobiDB-lite"/>
    </source>
</evidence>
<reference evidence="3" key="1">
    <citation type="submission" date="2022-10" db="EMBL/GenBank/DDBJ databases">
        <title>Genome assembly of Pristionchus species.</title>
        <authorList>
            <person name="Yoshida K."/>
            <person name="Sommer R.J."/>
        </authorList>
    </citation>
    <scope>NUCLEOTIDE SEQUENCE [LARGE SCALE GENOMIC DNA]</scope>
    <source>
        <strain evidence="3">RS5460</strain>
    </source>
</reference>
<accession>A0AAN5I4E1</accession>
<gene>
    <name evidence="2" type="ORF">PMAYCL1PPCAC_21299</name>
</gene>
<feature type="region of interest" description="Disordered" evidence="1">
    <location>
        <begin position="135"/>
        <end position="245"/>
    </location>
</feature>
<feature type="compositionally biased region" description="Polar residues" evidence="1">
    <location>
        <begin position="216"/>
        <end position="225"/>
    </location>
</feature>
<evidence type="ECO:0000313" key="2">
    <source>
        <dbReference type="EMBL" id="GMR51104.1"/>
    </source>
</evidence>
<feature type="non-terminal residue" evidence="2">
    <location>
        <position position="245"/>
    </location>
</feature>
<comment type="caution">
    <text evidence="2">The sequence shown here is derived from an EMBL/GenBank/DDBJ whole genome shotgun (WGS) entry which is preliminary data.</text>
</comment>
<feature type="compositionally biased region" description="Low complexity" evidence="1">
    <location>
        <begin position="154"/>
        <end position="209"/>
    </location>
</feature>
<name>A0AAN5I4E1_9BILA</name>
<protein>
    <submittedName>
        <fullName evidence="2">Uncharacterized protein</fullName>
    </submittedName>
</protein>
<dbReference type="EMBL" id="BTRK01000005">
    <property type="protein sequence ID" value="GMR51104.1"/>
    <property type="molecule type" value="Genomic_DNA"/>
</dbReference>
<feature type="non-terminal residue" evidence="2">
    <location>
        <position position="1"/>
    </location>
</feature>
<sequence>LLLLIPLTAAGAQADLGFECDDKKCTFSLQIPQSAVSFVDVDRLQCEINELNGNVTVLRASEEMIDNEEQTFISDFDDLYDGVQSNLTELFNLSASLNETTSIEIPNVQEKVIQANQLKDALYCMVNNGDPKECGQGVPEIPTTRAPIDVTGSTTNEEPITEPNTGTTTTVAPNTGTTTTAVLNTGTTTTPEPNTGTTTTVEPNTGSTTTEEKVSTTRQPAQSPGTDEPATTEAPGTVEPKSSTS</sequence>
<dbReference type="AlphaFoldDB" id="A0AAN5I4E1"/>
<dbReference type="Proteomes" id="UP001328107">
    <property type="component" value="Unassembled WGS sequence"/>
</dbReference>
<evidence type="ECO:0000313" key="3">
    <source>
        <dbReference type="Proteomes" id="UP001328107"/>
    </source>
</evidence>
<organism evidence="2 3">
    <name type="scientific">Pristionchus mayeri</name>
    <dbReference type="NCBI Taxonomy" id="1317129"/>
    <lineage>
        <taxon>Eukaryota</taxon>
        <taxon>Metazoa</taxon>
        <taxon>Ecdysozoa</taxon>
        <taxon>Nematoda</taxon>
        <taxon>Chromadorea</taxon>
        <taxon>Rhabditida</taxon>
        <taxon>Rhabditina</taxon>
        <taxon>Diplogasteromorpha</taxon>
        <taxon>Diplogasteroidea</taxon>
        <taxon>Neodiplogasteridae</taxon>
        <taxon>Pristionchus</taxon>
    </lineage>
</organism>
<proteinExistence type="predicted"/>